<dbReference type="PANTHER" id="PTHR15749">
    <property type="entry name" value="FANCONI-ASSOCIATED NUCLEASE 1"/>
    <property type="match status" value="1"/>
</dbReference>
<comment type="subcellular location">
    <subcellularLocation>
        <location evidence="8">Nucleus</location>
    </subcellularLocation>
</comment>
<accession>A0A2V3IEH1</accession>
<evidence type="ECO:0000256" key="2">
    <source>
        <dbReference type="ARBA" id="ARBA00005533"/>
    </source>
</evidence>
<comment type="cofactor">
    <cofactor evidence="8">
        <name>Mg(2+)</name>
        <dbReference type="ChEBI" id="CHEBI:18420"/>
    </cofactor>
    <cofactor evidence="8">
        <name>Mn(2+)</name>
        <dbReference type="ChEBI" id="CHEBI:29035"/>
    </cofactor>
</comment>
<feature type="region of interest" description="Disordered" evidence="9">
    <location>
        <begin position="94"/>
        <end position="136"/>
    </location>
</feature>
<dbReference type="InterPro" id="IPR049126">
    <property type="entry name" value="FAN1-like_TPR"/>
</dbReference>
<keyword evidence="8" id="KW-0234">DNA repair</keyword>
<feature type="domain" description="VRR-NUC" evidence="10">
    <location>
        <begin position="946"/>
        <end position="1053"/>
    </location>
</feature>
<organism evidence="11 12">
    <name type="scientific">Gracilariopsis chorda</name>
    <dbReference type="NCBI Taxonomy" id="448386"/>
    <lineage>
        <taxon>Eukaryota</taxon>
        <taxon>Rhodophyta</taxon>
        <taxon>Florideophyceae</taxon>
        <taxon>Rhodymeniophycidae</taxon>
        <taxon>Gracilariales</taxon>
        <taxon>Gracilariaceae</taxon>
        <taxon>Gracilariopsis</taxon>
    </lineage>
</organism>
<feature type="region of interest" description="Disordered" evidence="9">
    <location>
        <begin position="741"/>
        <end position="769"/>
    </location>
</feature>
<dbReference type="GO" id="GO:0036297">
    <property type="term" value="P:interstrand cross-link repair"/>
    <property type="evidence" value="ECO:0007669"/>
    <property type="project" value="InterPro"/>
</dbReference>
<dbReference type="GO" id="GO:0005634">
    <property type="term" value="C:nucleus"/>
    <property type="evidence" value="ECO:0007669"/>
    <property type="project" value="UniProtKB-SubCell"/>
</dbReference>
<keyword evidence="3 8" id="KW-0540">Nuclease</keyword>
<evidence type="ECO:0000256" key="4">
    <source>
        <dbReference type="ARBA" id="ARBA00022723"/>
    </source>
</evidence>
<feature type="compositionally biased region" description="Basic and acidic residues" evidence="9">
    <location>
        <begin position="748"/>
        <end position="757"/>
    </location>
</feature>
<dbReference type="AlphaFoldDB" id="A0A2V3IEH1"/>
<evidence type="ECO:0000256" key="1">
    <source>
        <dbReference type="ARBA" id="ARBA00000983"/>
    </source>
</evidence>
<dbReference type="GO" id="GO:0046872">
    <property type="term" value="F:metal ion binding"/>
    <property type="evidence" value="ECO:0007669"/>
    <property type="project" value="UniProtKB-KW"/>
</dbReference>
<evidence type="ECO:0000256" key="5">
    <source>
        <dbReference type="ARBA" id="ARBA00022801"/>
    </source>
</evidence>
<dbReference type="PANTHER" id="PTHR15749:SF4">
    <property type="entry name" value="FANCONI-ASSOCIATED NUCLEASE 1"/>
    <property type="match status" value="1"/>
</dbReference>
<dbReference type="GO" id="GO:0017108">
    <property type="term" value="F:5'-flap endonuclease activity"/>
    <property type="evidence" value="ECO:0007669"/>
    <property type="project" value="TreeGrafter"/>
</dbReference>
<keyword evidence="6 8" id="KW-0460">Magnesium</keyword>
<evidence type="ECO:0000313" key="11">
    <source>
        <dbReference type="EMBL" id="PXF40485.1"/>
    </source>
</evidence>
<keyword evidence="12" id="KW-1185">Reference proteome</keyword>
<dbReference type="STRING" id="448386.A0A2V3IEH1"/>
<gene>
    <name evidence="11" type="ORF">BWQ96_09808</name>
</gene>
<dbReference type="InterPro" id="IPR014883">
    <property type="entry name" value="VRR_NUC"/>
</dbReference>
<evidence type="ECO:0000313" key="12">
    <source>
        <dbReference type="Proteomes" id="UP000247409"/>
    </source>
</evidence>
<dbReference type="EC" id="3.1.4.1" evidence="8"/>
<dbReference type="Pfam" id="PF08774">
    <property type="entry name" value="VRR_NUC"/>
    <property type="match status" value="1"/>
</dbReference>
<keyword evidence="8" id="KW-0227">DNA damage</keyword>
<dbReference type="EMBL" id="NBIV01000290">
    <property type="protein sequence ID" value="PXF40485.1"/>
    <property type="molecule type" value="Genomic_DNA"/>
</dbReference>
<dbReference type="Gene3D" id="3.40.1350.10">
    <property type="match status" value="1"/>
</dbReference>
<dbReference type="InterPro" id="IPR033315">
    <property type="entry name" value="Fan1-like"/>
</dbReference>
<protein>
    <recommendedName>
        <fullName evidence="8">Fanconi-associated nuclease</fullName>
        <ecNumber evidence="8">3.1.4.1</ecNumber>
    </recommendedName>
</protein>
<dbReference type="Pfam" id="PF21170">
    <property type="entry name" value="FAN1_TPR"/>
    <property type="match status" value="1"/>
</dbReference>
<dbReference type="GO" id="GO:0070336">
    <property type="term" value="F:flap-structured DNA binding"/>
    <property type="evidence" value="ECO:0007669"/>
    <property type="project" value="TreeGrafter"/>
</dbReference>
<proteinExistence type="inferred from homology"/>
<evidence type="ECO:0000256" key="9">
    <source>
        <dbReference type="SAM" id="MobiDB-lite"/>
    </source>
</evidence>
<keyword evidence="8" id="KW-0539">Nucleus</keyword>
<evidence type="ECO:0000256" key="7">
    <source>
        <dbReference type="ARBA" id="ARBA00023211"/>
    </source>
</evidence>
<comment type="function">
    <text evidence="8">Nuclease required for the repair of DNA interstrand cross-links (ICL). Acts as a 5'-3' exonuclease that anchors at a cut end of DNA and cleaves DNA successively at every third nucleotide, allowing to excise an ICL from one strand through flanking incisions.</text>
</comment>
<dbReference type="SMART" id="SM00990">
    <property type="entry name" value="VRR_NUC"/>
    <property type="match status" value="1"/>
</dbReference>
<evidence type="ECO:0000256" key="6">
    <source>
        <dbReference type="ARBA" id="ARBA00022842"/>
    </source>
</evidence>
<keyword evidence="4 8" id="KW-0479">Metal-binding</keyword>
<dbReference type="OrthoDB" id="2339at2759"/>
<keyword evidence="7 8" id="KW-0464">Manganese</keyword>
<dbReference type="Proteomes" id="UP000247409">
    <property type="component" value="Unassembled WGS sequence"/>
</dbReference>
<dbReference type="GO" id="GO:0008409">
    <property type="term" value="F:5'-3' exonuclease activity"/>
    <property type="evidence" value="ECO:0007669"/>
    <property type="project" value="TreeGrafter"/>
</dbReference>
<comment type="caution">
    <text evidence="11">The sequence shown here is derived from an EMBL/GenBank/DDBJ whole genome shotgun (WGS) entry which is preliminary data.</text>
</comment>
<sequence length="1084" mass="122169">MEDDCFPVSSQLGFSDEGKDDHVASPSKRPKKRPCTACFSLENNRPALPEHQDSPTLSKASFYTRGLESNNALPPPVFLPITNHSNVSLAEAVPSDGSLSLPSRATHARQRSPPSTSRRASVEPISRDGAVLNPSQGQRIATLPKSSVLDPTMGMCAPFADHNNVCRKGDTMFLGAQEIPEIPSPPVFSSDEDDQIKNEEKLITTSANQLRKTRMEHAHQKDTRNAKKGNSSHVIMAKHENRNQTQLIVDTGNPPEDSKNSSYFSFSRVLVEQELKTESKEKNLDEQTEHPIKPNKRYYMRAFDYVVTQVLSRYRLVLSEHDVKTVNLIKLGITHNAQALFIRVYRRKQPQWYRTSGLEESYRTEFDVSAAIEELCEKNIMISSKYAAEGSETGALVLARDLISTCSLDEVRQLCGSLIDGKKLRKLPKSKLLPTLKNILLESFSKKTRKRKLRQTTLTGATPSQNLARAVLRTAGHSIRIPEHILTSLEKVHFLFFLEDGHDSPNVILADTGKAKFPSYICDSRAMIFPSRTAYENYRTALALEQELDSVLATKSYNEAADLGSIAELEVREFFKTPTEGDGIICDMKYSDRVSEIKEQWTSLICRNASARSAVQKEEHKRQIEAQLEHPFFRRFTAQWVYVRACWHAVHALECLREYESAVRLLQLILSTSLVPKRRGKCLNRLTINMFKHLGRLREALGVVRDALDSKEFRLHLGDRQALARRGVAIHKKITAQSQKAVRSAKQLRSEESALDRDPEESGSTPELPDVVTQALKETEEEIVVRKILGKSLNVQAREQQTRKAVMRDKSVDMWRQDVREESIDSVTPVVKSTFSVNGKAWFSSLTSNGATVSVEEYCMEWYTAKEGWVGKHDEGKSIRFLFCLIMWETAMFASVPDVFQTPYQDRPLDLFTEAFFKSRAEAIENRLHEVFSWLPSRVFSEITSQYEEYMGTRAIACDWNSYSVSDLATIGAGLGGPVLSHCFRLLSLDYSYWGGGLPDLTLWKRDDNCQSICHTKLVEVKSARDTLSEVQRAWLLELRKAGASCEVCKVVEKVTSVNAHELELAALGFQSIGALSASRADKE</sequence>
<evidence type="ECO:0000256" key="8">
    <source>
        <dbReference type="RuleBase" id="RU365033"/>
    </source>
</evidence>
<dbReference type="InterPro" id="IPR011856">
    <property type="entry name" value="tRNA_endonuc-like_dom_sf"/>
</dbReference>
<dbReference type="CDD" id="cd22326">
    <property type="entry name" value="FAN1-like"/>
    <property type="match status" value="1"/>
</dbReference>
<evidence type="ECO:0000259" key="10">
    <source>
        <dbReference type="SMART" id="SM00990"/>
    </source>
</evidence>
<name>A0A2V3IEH1_9FLOR</name>
<feature type="region of interest" description="Disordered" evidence="9">
    <location>
        <begin position="1"/>
        <end position="37"/>
    </location>
</feature>
<dbReference type="InterPro" id="IPR049132">
    <property type="entry name" value="FAN1-like_euk"/>
</dbReference>
<comment type="catalytic activity">
    <reaction evidence="1 8">
        <text>Hydrolytically removes 5'-nucleotides successively from the 3'-hydroxy termini of 3'-hydroxy-terminated oligonucleotides.</text>
        <dbReference type="EC" id="3.1.4.1"/>
    </reaction>
</comment>
<dbReference type="GO" id="GO:0004528">
    <property type="term" value="F:phosphodiesterase I activity"/>
    <property type="evidence" value="ECO:0007669"/>
    <property type="project" value="UniProtKB-EC"/>
</dbReference>
<evidence type="ECO:0000256" key="3">
    <source>
        <dbReference type="ARBA" id="ARBA00022722"/>
    </source>
</evidence>
<keyword evidence="5 8" id="KW-0378">Hydrolase</keyword>
<comment type="similarity">
    <text evidence="2 8">Belongs to the FAN1 family.</text>
</comment>
<reference evidence="11 12" key="1">
    <citation type="journal article" date="2018" name="Mol. Biol. Evol.">
        <title>Analysis of the draft genome of the red seaweed Gracilariopsis chorda provides insights into genome size evolution in Rhodophyta.</title>
        <authorList>
            <person name="Lee J."/>
            <person name="Yang E.C."/>
            <person name="Graf L."/>
            <person name="Yang J.H."/>
            <person name="Qiu H."/>
            <person name="Zel Zion U."/>
            <person name="Chan C.X."/>
            <person name="Stephens T.G."/>
            <person name="Weber A.P.M."/>
            <person name="Boo G.H."/>
            <person name="Boo S.M."/>
            <person name="Kim K.M."/>
            <person name="Shin Y."/>
            <person name="Jung M."/>
            <person name="Lee S.J."/>
            <person name="Yim H.S."/>
            <person name="Lee J.H."/>
            <person name="Bhattacharya D."/>
            <person name="Yoon H.S."/>
        </authorList>
    </citation>
    <scope>NUCLEOTIDE SEQUENCE [LARGE SCALE GENOMIC DNA]</scope>
    <source>
        <strain evidence="11 12">SKKU-2015</strain>
        <tissue evidence="11">Whole body</tissue>
    </source>
</reference>